<reference evidence="14 15" key="1">
    <citation type="submission" date="2018-12" db="EMBL/GenBank/DDBJ databases">
        <title>Complete genome of Nonlabens sp. MJ115.</title>
        <authorList>
            <person name="Choi H.S."/>
            <person name="Jung J."/>
        </authorList>
    </citation>
    <scope>NUCLEOTIDE SEQUENCE [LARGE SCALE GENOMIC DNA]</scope>
    <source>
        <strain evidence="14 15">MJ115</strain>
    </source>
</reference>
<dbReference type="PANTHER" id="PTHR11088">
    <property type="entry name" value="TRNA DIMETHYLALLYLTRANSFERASE"/>
    <property type="match status" value="1"/>
</dbReference>
<dbReference type="EC" id="2.5.1.75" evidence="10"/>
<dbReference type="Gene3D" id="1.10.20.140">
    <property type="match status" value="1"/>
</dbReference>
<evidence type="ECO:0000256" key="5">
    <source>
        <dbReference type="ARBA" id="ARBA00022694"/>
    </source>
</evidence>
<dbReference type="EMBL" id="CP034549">
    <property type="protein sequence ID" value="AZQ44026.1"/>
    <property type="molecule type" value="Genomic_DNA"/>
</dbReference>
<dbReference type="InterPro" id="IPR027417">
    <property type="entry name" value="P-loop_NTPase"/>
</dbReference>
<keyword evidence="6 10" id="KW-0547">Nucleotide-binding</keyword>
<feature type="region of interest" description="Interaction with substrate tRNA" evidence="10">
    <location>
        <begin position="36"/>
        <end position="39"/>
    </location>
</feature>
<feature type="binding site" evidence="10">
    <location>
        <begin position="11"/>
        <end position="18"/>
    </location>
    <ligand>
        <name>ATP</name>
        <dbReference type="ChEBI" id="CHEBI:30616"/>
    </ligand>
</feature>
<evidence type="ECO:0000256" key="3">
    <source>
        <dbReference type="ARBA" id="ARBA00005842"/>
    </source>
</evidence>
<name>A0A3S9MXM5_9FLAO</name>
<keyword evidence="7 10" id="KW-0067">ATP-binding</keyword>
<gene>
    <name evidence="10 14" type="primary">miaA</name>
    <name evidence="14" type="ORF">EJ995_07195</name>
</gene>
<keyword evidence="5 10" id="KW-0819">tRNA processing</keyword>
<dbReference type="GO" id="GO:0006400">
    <property type="term" value="P:tRNA modification"/>
    <property type="evidence" value="ECO:0007669"/>
    <property type="project" value="TreeGrafter"/>
</dbReference>
<comment type="cofactor">
    <cofactor evidence="1 10">
        <name>Mg(2+)</name>
        <dbReference type="ChEBI" id="CHEBI:18420"/>
    </cofactor>
</comment>
<dbReference type="GO" id="GO:0005524">
    <property type="term" value="F:ATP binding"/>
    <property type="evidence" value="ECO:0007669"/>
    <property type="project" value="UniProtKB-UniRule"/>
</dbReference>
<comment type="function">
    <text evidence="2 10 12">Catalyzes the transfer of a dimethylallyl group onto the adenine at position 37 in tRNAs that read codons beginning with uridine, leading to the formation of N6-(dimethylallyl)adenosine (i(6)A).</text>
</comment>
<evidence type="ECO:0000313" key="15">
    <source>
        <dbReference type="Proteomes" id="UP000279600"/>
    </source>
</evidence>
<dbReference type="HAMAP" id="MF_00185">
    <property type="entry name" value="IPP_trans"/>
    <property type="match status" value="1"/>
</dbReference>
<feature type="site" description="Interaction with substrate tRNA" evidence="10">
    <location>
        <position position="102"/>
    </location>
</feature>
<dbReference type="InterPro" id="IPR039657">
    <property type="entry name" value="Dimethylallyltransferase"/>
</dbReference>
<evidence type="ECO:0000256" key="8">
    <source>
        <dbReference type="ARBA" id="ARBA00022842"/>
    </source>
</evidence>
<keyword evidence="4 10" id="KW-0808">Transferase</keyword>
<evidence type="ECO:0000256" key="4">
    <source>
        <dbReference type="ARBA" id="ARBA00022679"/>
    </source>
</evidence>
<evidence type="ECO:0000256" key="6">
    <source>
        <dbReference type="ARBA" id="ARBA00022741"/>
    </source>
</evidence>
<feature type="binding site" evidence="10">
    <location>
        <begin position="13"/>
        <end position="18"/>
    </location>
    <ligand>
        <name>substrate</name>
    </ligand>
</feature>
<dbReference type="Pfam" id="PF01715">
    <property type="entry name" value="IPPT"/>
    <property type="match status" value="1"/>
</dbReference>
<protein>
    <recommendedName>
        <fullName evidence="10">tRNA dimethylallyltransferase</fullName>
        <ecNumber evidence="10">2.5.1.75</ecNumber>
    </recommendedName>
    <alternativeName>
        <fullName evidence="10">Dimethylallyl diphosphate:tRNA dimethylallyltransferase</fullName>
        <shortName evidence="10">DMAPP:tRNA dimethylallyltransferase</shortName>
        <shortName evidence="10">DMATase</shortName>
    </alternativeName>
    <alternativeName>
        <fullName evidence="10">Isopentenyl-diphosphate:tRNA isopentenyltransferase</fullName>
        <shortName evidence="10">IPP transferase</shortName>
        <shortName evidence="10">IPPT</shortName>
        <shortName evidence="10">IPTase</shortName>
    </alternativeName>
</protein>
<keyword evidence="8 10" id="KW-0460">Magnesium</keyword>
<evidence type="ECO:0000256" key="9">
    <source>
        <dbReference type="ARBA" id="ARBA00049563"/>
    </source>
</evidence>
<dbReference type="NCBIfam" id="TIGR00174">
    <property type="entry name" value="miaA"/>
    <property type="match status" value="1"/>
</dbReference>
<dbReference type="Proteomes" id="UP000279600">
    <property type="component" value="Chromosome"/>
</dbReference>
<dbReference type="Gene3D" id="3.40.50.300">
    <property type="entry name" value="P-loop containing nucleotide triphosphate hydrolases"/>
    <property type="match status" value="1"/>
</dbReference>
<dbReference type="RefSeq" id="WP_126447056.1">
    <property type="nucleotide sequence ID" value="NZ_CP034549.1"/>
</dbReference>
<comment type="caution">
    <text evidence="10">Lacks conserved residue(s) required for the propagation of feature annotation.</text>
</comment>
<evidence type="ECO:0000256" key="11">
    <source>
        <dbReference type="RuleBase" id="RU003783"/>
    </source>
</evidence>
<comment type="similarity">
    <text evidence="3 10 13">Belongs to the IPP transferase family.</text>
</comment>
<dbReference type="SUPFAM" id="SSF52540">
    <property type="entry name" value="P-loop containing nucleoside triphosphate hydrolases"/>
    <property type="match status" value="2"/>
</dbReference>
<dbReference type="OrthoDB" id="9776390at2"/>
<evidence type="ECO:0000256" key="7">
    <source>
        <dbReference type="ARBA" id="ARBA00022840"/>
    </source>
</evidence>
<comment type="subunit">
    <text evidence="10">Monomer.</text>
</comment>
<evidence type="ECO:0000256" key="10">
    <source>
        <dbReference type="HAMAP-Rule" id="MF_00185"/>
    </source>
</evidence>
<dbReference type="AlphaFoldDB" id="A0A3S9MXM5"/>
<dbReference type="GO" id="GO:0052381">
    <property type="term" value="F:tRNA dimethylallyltransferase activity"/>
    <property type="evidence" value="ECO:0007669"/>
    <property type="project" value="UniProtKB-UniRule"/>
</dbReference>
<dbReference type="PANTHER" id="PTHR11088:SF60">
    <property type="entry name" value="TRNA DIMETHYLALLYLTRANSFERASE"/>
    <property type="match status" value="1"/>
</dbReference>
<evidence type="ECO:0000256" key="1">
    <source>
        <dbReference type="ARBA" id="ARBA00001946"/>
    </source>
</evidence>
<accession>A0A3S9MXM5</accession>
<evidence type="ECO:0000256" key="2">
    <source>
        <dbReference type="ARBA" id="ARBA00003213"/>
    </source>
</evidence>
<dbReference type="KEGG" id="noj:EJ995_07195"/>
<comment type="catalytic activity">
    <reaction evidence="9 10 11">
        <text>adenosine(37) in tRNA + dimethylallyl diphosphate = N(6)-dimethylallyladenosine(37) in tRNA + diphosphate</text>
        <dbReference type="Rhea" id="RHEA:26482"/>
        <dbReference type="Rhea" id="RHEA-COMP:10162"/>
        <dbReference type="Rhea" id="RHEA-COMP:10375"/>
        <dbReference type="ChEBI" id="CHEBI:33019"/>
        <dbReference type="ChEBI" id="CHEBI:57623"/>
        <dbReference type="ChEBI" id="CHEBI:74411"/>
        <dbReference type="ChEBI" id="CHEBI:74415"/>
        <dbReference type="EC" id="2.5.1.75"/>
    </reaction>
</comment>
<organism evidence="14 15">
    <name type="scientific">Nonlabens ponticola</name>
    <dbReference type="NCBI Taxonomy" id="2496866"/>
    <lineage>
        <taxon>Bacteria</taxon>
        <taxon>Pseudomonadati</taxon>
        <taxon>Bacteroidota</taxon>
        <taxon>Flavobacteriia</taxon>
        <taxon>Flavobacteriales</taxon>
        <taxon>Flavobacteriaceae</taxon>
        <taxon>Nonlabens</taxon>
    </lineage>
</organism>
<dbReference type="InterPro" id="IPR018022">
    <property type="entry name" value="IPT"/>
</dbReference>
<evidence type="ECO:0000313" key="14">
    <source>
        <dbReference type="EMBL" id="AZQ44026.1"/>
    </source>
</evidence>
<proteinExistence type="inferred from homology"/>
<sequence>MSSKHLICIVGPTAVGKTALSLAFAKAYKTEILSCDSRQLFKEMSIGTAVPTEVELQVARHHFIQNRSIHDDYSVGDFERDAMDLLKRLFDKHDVAIMVGGSTLYEKAVTHGLDYFPDVDPAILDQLESDLKNHGLSYLLKELRQKDLLTFNEIDQDNSRRVLRALSIIRSSGQPYSSFKTGVASTREFTIYKVGLEAPREELYDRINRRVDVMLQNGLIKEVQELLPHKELRAMKTVGYQEVFPFLEGTYDIEEAIRLIKRNSRRFAKRQLTWYRKDPDINWFDYRTSHTQIVRQVHKSIMENQ</sequence>
<evidence type="ECO:0000256" key="12">
    <source>
        <dbReference type="RuleBase" id="RU003784"/>
    </source>
</evidence>
<keyword evidence="15" id="KW-1185">Reference proteome</keyword>
<evidence type="ECO:0000256" key="13">
    <source>
        <dbReference type="RuleBase" id="RU003785"/>
    </source>
</evidence>